<dbReference type="Pfam" id="PF26119">
    <property type="entry name" value="DUF8036"/>
    <property type="match status" value="1"/>
</dbReference>
<evidence type="ECO:0000313" key="3">
    <source>
        <dbReference type="Proteomes" id="UP000075578"/>
    </source>
</evidence>
<accession>A0A150J764</accession>
<organism evidence="2 3">
    <name type="scientific">Candidatus Methanofastidiosum methylothiophilum</name>
    <dbReference type="NCBI Taxonomy" id="1705564"/>
    <lineage>
        <taxon>Archaea</taxon>
        <taxon>Methanobacteriati</taxon>
        <taxon>Methanobacteriota</taxon>
        <taxon>Stenosarchaea group</taxon>
        <taxon>Candidatus Methanofastidiosia</taxon>
        <taxon>Candidatus Methanofastidiosales</taxon>
        <taxon>Candidatus Methanofastidiosaceae</taxon>
        <taxon>Candidatus Methanofastidiosum</taxon>
    </lineage>
</organism>
<dbReference type="AlphaFoldDB" id="A0A150J764"/>
<feature type="transmembrane region" description="Helical" evidence="1">
    <location>
        <begin position="75"/>
        <end position="95"/>
    </location>
</feature>
<sequence>MLNLINKFLVSVNNGFFHKVLVQNGVCESNTCSLWERSYILQMKYAISIINIVLILVVFVLYANIYRKTKSPFSLGLSIFSLAFLLDILTSSPIFQAICGFRSSGLGPFLIVPDLFTTAALAILVYLTTK</sequence>
<keyword evidence="1" id="KW-1133">Transmembrane helix</keyword>
<keyword evidence="1" id="KW-0812">Transmembrane</keyword>
<reference evidence="2 3" key="1">
    <citation type="journal article" date="2016" name="ISME J.">
        <title>Chasing the elusive Euryarchaeota class WSA2: genomes reveal a uniquely fastidious methyl-reducing methanogen.</title>
        <authorList>
            <person name="Nobu M.K."/>
            <person name="Narihiro T."/>
            <person name="Kuroda K."/>
            <person name="Mei R."/>
            <person name="Liu W.T."/>
        </authorList>
    </citation>
    <scope>NUCLEOTIDE SEQUENCE [LARGE SCALE GENOMIC DNA]</scope>
    <source>
        <strain evidence="2">U1lsi0528_Bin089</strain>
    </source>
</reference>
<evidence type="ECO:0000256" key="1">
    <source>
        <dbReference type="SAM" id="Phobius"/>
    </source>
</evidence>
<feature type="transmembrane region" description="Helical" evidence="1">
    <location>
        <begin position="107"/>
        <end position="127"/>
    </location>
</feature>
<proteinExistence type="predicted"/>
<feature type="transmembrane region" description="Helical" evidence="1">
    <location>
        <begin position="45"/>
        <end position="63"/>
    </location>
</feature>
<dbReference type="EMBL" id="LNGD01000018">
    <property type="protein sequence ID" value="KYC53102.1"/>
    <property type="molecule type" value="Genomic_DNA"/>
</dbReference>
<keyword evidence="1" id="KW-0472">Membrane</keyword>
<comment type="caution">
    <text evidence="2">The sequence shown here is derived from an EMBL/GenBank/DDBJ whole genome shotgun (WGS) entry which is preliminary data.</text>
</comment>
<evidence type="ECO:0000313" key="2">
    <source>
        <dbReference type="EMBL" id="KYC53102.1"/>
    </source>
</evidence>
<dbReference type="Proteomes" id="UP000075578">
    <property type="component" value="Unassembled WGS sequence"/>
</dbReference>
<gene>
    <name evidence="2" type="ORF">AMQ74_00520</name>
</gene>
<dbReference type="InterPro" id="IPR058349">
    <property type="entry name" value="DUF8036"/>
</dbReference>
<name>A0A150J764_9EURY</name>
<protein>
    <submittedName>
        <fullName evidence="2">Uncharacterized protein</fullName>
    </submittedName>
</protein>